<organism evidence="1 2">
    <name type="scientific">Favolaschia claudopus</name>
    <dbReference type="NCBI Taxonomy" id="2862362"/>
    <lineage>
        <taxon>Eukaryota</taxon>
        <taxon>Fungi</taxon>
        <taxon>Dikarya</taxon>
        <taxon>Basidiomycota</taxon>
        <taxon>Agaricomycotina</taxon>
        <taxon>Agaricomycetes</taxon>
        <taxon>Agaricomycetidae</taxon>
        <taxon>Agaricales</taxon>
        <taxon>Marasmiineae</taxon>
        <taxon>Mycenaceae</taxon>
        <taxon>Favolaschia</taxon>
    </lineage>
</organism>
<gene>
    <name evidence="1" type="ORF">R3P38DRAFT_565437</name>
</gene>
<comment type="caution">
    <text evidence="1">The sequence shown here is derived from an EMBL/GenBank/DDBJ whole genome shotgun (WGS) entry which is preliminary data.</text>
</comment>
<dbReference type="AlphaFoldDB" id="A0AAV9Z9H8"/>
<keyword evidence="2" id="KW-1185">Reference proteome</keyword>
<name>A0AAV9Z9H8_9AGAR</name>
<evidence type="ECO:0000313" key="2">
    <source>
        <dbReference type="Proteomes" id="UP001362999"/>
    </source>
</evidence>
<proteinExistence type="predicted"/>
<accession>A0AAV9Z9H8</accession>
<protein>
    <submittedName>
        <fullName evidence="1">Uncharacterized protein</fullName>
    </submittedName>
</protein>
<dbReference type="Proteomes" id="UP001362999">
    <property type="component" value="Unassembled WGS sequence"/>
</dbReference>
<reference evidence="1 2" key="1">
    <citation type="journal article" date="2024" name="J Genomics">
        <title>Draft genome sequencing and assembly of Favolaschia claudopus CIRM-BRFM 2984 isolated from oak limbs.</title>
        <authorList>
            <person name="Navarro D."/>
            <person name="Drula E."/>
            <person name="Chaduli D."/>
            <person name="Cazenave R."/>
            <person name="Ahrendt S."/>
            <person name="Wang J."/>
            <person name="Lipzen A."/>
            <person name="Daum C."/>
            <person name="Barry K."/>
            <person name="Grigoriev I.V."/>
            <person name="Favel A."/>
            <person name="Rosso M.N."/>
            <person name="Martin F."/>
        </authorList>
    </citation>
    <scope>NUCLEOTIDE SEQUENCE [LARGE SCALE GENOMIC DNA]</scope>
    <source>
        <strain evidence="1 2">CIRM-BRFM 2984</strain>
    </source>
</reference>
<sequence>MPGTQVLQIFAERVRKALLQAYLNSGLAAEGVLHIFPRTWAEGTAAKAYSTFSADVGDYTPELEPTPVPVDDHDSHKIQEGTAGRFLLTHERKSGPIHVAVISRCVPGNNPNPGKASRLRSFLIPRKYIDPGARDDNSLYKINIIAAVVMEEDAFIVANCARMTQVHVVSNSRFWTEEDMSPGSETWNSRLWSRFAGGPDWISESDEALAVLDGWRQTVLAQGTEMPILDVLLQTDGPGGGVGQQLANDLLFGAAIHPDMPSAALCEDDDIYNSLRQHFPTLMAKFASKTYFARCGGTPNTGNPFSFNLTSDTNFLRGFVQVYRKEEARVPAELYDLYQSRGLLDPNHTIGTPYSGQWVPTDKQFKLLPVRLYNGNGGSNKRYHVILAKPPPTWKVTYTTPCAFKDVSRAGYSTTQRWVPLLSANPCGTN</sequence>
<evidence type="ECO:0000313" key="1">
    <source>
        <dbReference type="EMBL" id="KAK6975071.1"/>
    </source>
</evidence>
<dbReference type="EMBL" id="JAWWNJ010000175">
    <property type="protein sequence ID" value="KAK6975071.1"/>
    <property type="molecule type" value="Genomic_DNA"/>
</dbReference>